<protein>
    <submittedName>
        <fullName evidence="2">Uncharacterized protein</fullName>
    </submittedName>
</protein>
<organism evidence="2 3">
    <name type="scientific">Ridgeia piscesae</name>
    <name type="common">Tubeworm</name>
    <dbReference type="NCBI Taxonomy" id="27915"/>
    <lineage>
        <taxon>Eukaryota</taxon>
        <taxon>Metazoa</taxon>
        <taxon>Spiralia</taxon>
        <taxon>Lophotrochozoa</taxon>
        <taxon>Annelida</taxon>
        <taxon>Polychaeta</taxon>
        <taxon>Sedentaria</taxon>
        <taxon>Canalipalpata</taxon>
        <taxon>Sabellida</taxon>
        <taxon>Siboglinidae</taxon>
        <taxon>Ridgeia</taxon>
    </lineage>
</organism>
<gene>
    <name evidence="2" type="ORF">NP493_17g08018</name>
</gene>
<keyword evidence="1" id="KW-0732">Signal</keyword>
<dbReference type="Pfam" id="PF09612">
    <property type="entry name" value="HtrL_YibB"/>
    <property type="match status" value="1"/>
</dbReference>
<name>A0AAD9PEK3_RIDPI</name>
<dbReference type="AlphaFoldDB" id="A0AAD9PEK3"/>
<evidence type="ECO:0000313" key="2">
    <source>
        <dbReference type="EMBL" id="KAK2193112.1"/>
    </source>
</evidence>
<accession>A0AAD9PEK3</accession>
<feature type="signal peptide" evidence="1">
    <location>
        <begin position="1"/>
        <end position="19"/>
    </location>
</feature>
<comment type="caution">
    <text evidence="2">The sequence shown here is derived from an EMBL/GenBank/DDBJ whole genome shotgun (WGS) entry which is preliminary data.</text>
</comment>
<sequence>MLSWRVAIIIAAVVIAVDGRGGDGDAVSDDVCGNDTSGHAYYACLYPFELPQCDHVPESRPAAAPAALTVKDYVAFLRRGKEHITRIIVVDLSDLEYFAYKDAITAIMQSVEFGSDNALLTHPEGFSAEYNILMNSKLSLLHSAAEENYFRSAYFFWVDAGYGHGKDVFPKSCTWAPRNLMRRDDDRVTYIQLVDLTLIESVHSIYKKPLPPFINGGFFGGSQKALEEYYKVHKIVFDDLLRHNMVDDDQTVAVACYFAKPELFNMVPGSWYDAFNMFQ</sequence>
<dbReference type="Proteomes" id="UP001209878">
    <property type="component" value="Unassembled WGS sequence"/>
</dbReference>
<proteinExistence type="predicted"/>
<feature type="chain" id="PRO_5042030037" evidence="1">
    <location>
        <begin position="20"/>
        <end position="279"/>
    </location>
</feature>
<keyword evidence="3" id="KW-1185">Reference proteome</keyword>
<reference evidence="2" key="1">
    <citation type="journal article" date="2023" name="Mol. Biol. Evol.">
        <title>Third-Generation Sequencing Reveals the Adaptive Role of the Epigenome in Three Deep-Sea Polychaetes.</title>
        <authorList>
            <person name="Perez M."/>
            <person name="Aroh O."/>
            <person name="Sun Y."/>
            <person name="Lan Y."/>
            <person name="Juniper S.K."/>
            <person name="Young C.R."/>
            <person name="Angers B."/>
            <person name="Qian P.Y."/>
        </authorList>
    </citation>
    <scope>NUCLEOTIDE SEQUENCE</scope>
    <source>
        <strain evidence="2">R07B-5</strain>
    </source>
</reference>
<dbReference type="EMBL" id="JAODUO010000017">
    <property type="protein sequence ID" value="KAK2193112.1"/>
    <property type="molecule type" value="Genomic_DNA"/>
</dbReference>
<evidence type="ECO:0000313" key="3">
    <source>
        <dbReference type="Proteomes" id="UP001209878"/>
    </source>
</evidence>
<dbReference type="InterPro" id="IPR011735">
    <property type="entry name" value="WlaTC/HtrL_glycosyltransf"/>
</dbReference>
<evidence type="ECO:0000256" key="1">
    <source>
        <dbReference type="SAM" id="SignalP"/>
    </source>
</evidence>